<comment type="caution">
    <text evidence="2">The sequence shown here is derived from an EMBL/GenBank/DDBJ whole genome shotgun (WGS) entry which is preliminary data.</text>
</comment>
<protein>
    <submittedName>
        <fullName evidence="2">Uncharacterized protein</fullName>
    </submittedName>
</protein>
<keyword evidence="3" id="KW-1185">Reference proteome</keyword>
<accession>A0A5B0R0E6</accession>
<sequence>MFLNDYWRIGIDGKYHSNLDHQTAIQRQLLDDCTWHLSGSPHTVLDTFPAPSTLLKASADMLASPPACGGGVPSGFWTTLHDRKATPPKASRHCIKHSGLVHSTVNSQHPFLHPISKKTLRRHYSVKSLETKLFLWIQGILACSKKAGDSSFPSSSIPPPQYSQTNHTYTDQRSPAFRDVGFVCSTGNSELDSSGPIQSPLLKSISNRTEPPPHFTAGRLKLILKLLQLFIRREYANHWYLSGDLIDRSHSSGERVTAVILQSLPPFLRNTIYDIRDPPIGEDPRDSRTVVRLGTLEDSTRFLARIIIRLSRCDSNLSKGVLIKVRQIKTSIEHRKITTTVLENSLREPGIRRLVD</sequence>
<name>A0A5B0R0E6_PUCGR</name>
<evidence type="ECO:0000313" key="3">
    <source>
        <dbReference type="Proteomes" id="UP000324748"/>
    </source>
</evidence>
<evidence type="ECO:0000313" key="2">
    <source>
        <dbReference type="EMBL" id="KAA1119037.1"/>
    </source>
</evidence>
<dbReference type="Proteomes" id="UP000324748">
    <property type="component" value="Unassembled WGS sequence"/>
</dbReference>
<reference evidence="2 3" key="1">
    <citation type="submission" date="2019-05" db="EMBL/GenBank/DDBJ databases">
        <title>Emergence of the Ug99 lineage of the wheat stem rust pathogen through somatic hybridization.</title>
        <authorList>
            <person name="Li F."/>
            <person name="Upadhyaya N.M."/>
            <person name="Sperschneider J."/>
            <person name="Matny O."/>
            <person name="Nguyen-Phuc H."/>
            <person name="Mago R."/>
            <person name="Raley C."/>
            <person name="Miller M.E."/>
            <person name="Silverstein K.A.T."/>
            <person name="Henningsen E."/>
            <person name="Hirsch C.D."/>
            <person name="Visser B."/>
            <person name="Pretorius Z.A."/>
            <person name="Steffenson B.J."/>
            <person name="Schwessinger B."/>
            <person name="Dodds P.N."/>
            <person name="Figueroa M."/>
        </authorList>
    </citation>
    <scope>NUCLEOTIDE SEQUENCE [LARGE SCALE GENOMIC DNA]</scope>
    <source>
        <strain evidence="2">21-0</strain>
    </source>
</reference>
<gene>
    <name evidence="2" type="ORF">PGT21_013293</name>
</gene>
<proteinExistence type="predicted"/>
<evidence type="ECO:0000256" key="1">
    <source>
        <dbReference type="SAM" id="MobiDB-lite"/>
    </source>
</evidence>
<dbReference type="AlphaFoldDB" id="A0A5B0R0E6"/>
<dbReference type="EMBL" id="VSWC01000001">
    <property type="protein sequence ID" value="KAA1119037.1"/>
    <property type="molecule type" value="Genomic_DNA"/>
</dbReference>
<feature type="region of interest" description="Disordered" evidence="1">
    <location>
        <begin position="150"/>
        <end position="169"/>
    </location>
</feature>
<organism evidence="2 3">
    <name type="scientific">Puccinia graminis f. sp. tritici</name>
    <dbReference type="NCBI Taxonomy" id="56615"/>
    <lineage>
        <taxon>Eukaryota</taxon>
        <taxon>Fungi</taxon>
        <taxon>Dikarya</taxon>
        <taxon>Basidiomycota</taxon>
        <taxon>Pucciniomycotina</taxon>
        <taxon>Pucciniomycetes</taxon>
        <taxon>Pucciniales</taxon>
        <taxon>Pucciniaceae</taxon>
        <taxon>Puccinia</taxon>
    </lineage>
</organism>